<dbReference type="EMBL" id="CP000360">
    <property type="protein sequence ID" value="ABF42163.1"/>
    <property type="molecule type" value="Genomic_DNA"/>
</dbReference>
<dbReference type="KEGG" id="aba:Acid345_3162"/>
<sequence>MTSAAHQTADLGARSSELVGLTRSRSHSSADWAAKGNESATSAGAATAPECKQNEQAISEKWNGGNRRDGEREEGILRGFVNGLGAKRGAVLQHRSDSAIEKCRCDRGAHGERQQGRDNNQIGSASRYAGALVPASLADERRHVVLLLRSTSLHPLPELCNG</sequence>
<evidence type="ECO:0000313" key="3">
    <source>
        <dbReference type="Proteomes" id="UP000002432"/>
    </source>
</evidence>
<protein>
    <submittedName>
        <fullName evidence="2">Uncharacterized protein</fullName>
    </submittedName>
</protein>
<accession>Q1ILT7</accession>
<dbReference type="HOGENOM" id="CLU_1633238_0_0_0"/>
<dbReference type="Proteomes" id="UP000002432">
    <property type="component" value="Chromosome"/>
</dbReference>
<proteinExistence type="predicted"/>
<keyword evidence="3" id="KW-1185">Reference proteome</keyword>
<reference evidence="2 3" key="1">
    <citation type="journal article" date="2009" name="Appl. Environ. Microbiol.">
        <title>Three genomes from the phylum Acidobacteria provide insight into the lifestyles of these microorganisms in soils.</title>
        <authorList>
            <person name="Ward N.L."/>
            <person name="Challacombe J.F."/>
            <person name="Janssen P.H."/>
            <person name="Henrissat B."/>
            <person name="Coutinho P.M."/>
            <person name="Wu M."/>
            <person name="Xie G."/>
            <person name="Haft D.H."/>
            <person name="Sait M."/>
            <person name="Badger J."/>
            <person name="Barabote R.D."/>
            <person name="Bradley B."/>
            <person name="Brettin T.S."/>
            <person name="Brinkac L.M."/>
            <person name="Bruce D."/>
            <person name="Creasy T."/>
            <person name="Daugherty S.C."/>
            <person name="Davidsen T.M."/>
            <person name="DeBoy R.T."/>
            <person name="Detter J.C."/>
            <person name="Dodson R.J."/>
            <person name="Durkin A.S."/>
            <person name="Ganapathy A."/>
            <person name="Gwinn-Giglio M."/>
            <person name="Han C.S."/>
            <person name="Khouri H."/>
            <person name="Kiss H."/>
            <person name="Kothari S.P."/>
            <person name="Madupu R."/>
            <person name="Nelson K.E."/>
            <person name="Nelson W.C."/>
            <person name="Paulsen I."/>
            <person name="Penn K."/>
            <person name="Ren Q."/>
            <person name="Rosovitz M.J."/>
            <person name="Selengut J.D."/>
            <person name="Shrivastava S."/>
            <person name="Sullivan S.A."/>
            <person name="Tapia R."/>
            <person name="Thompson L.S."/>
            <person name="Watkins K.L."/>
            <person name="Yang Q."/>
            <person name="Yu C."/>
            <person name="Zafar N."/>
            <person name="Zhou L."/>
            <person name="Kuske C.R."/>
        </authorList>
    </citation>
    <scope>NUCLEOTIDE SEQUENCE [LARGE SCALE GENOMIC DNA]</scope>
    <source>
        <strain evidence="2 3">Ellin345</strain>
    </source>
</reference>
<feature type="region of interest" description="Disordered" evidence="1">
    <location>
        <begin position="1"/>
        <end position="71"/>
    </location>
</feature>
<evidence type="ECO:0000256" key="1">
    <source>
        <dbReference type="SAM" id="MobiDB-lite"/>
    </source>
</evidence>
<name>Q1ILT7_KORVE</name>
<dbReference type="STRING" id="204669.Acid345_3162"/>
<gene>
    <name evidence="2" type="ordered locus">Acid345_3162</name>
</gene>
<evidence type="ECO:0000313" key="2">
    <source>
        <dbReference type="EMBL" id="ABF42163.1"/>
    </source>
</evidence>
<organism evidence="2 3">
    <name type="scientific">Koribacter versatilis (strain Ellin345)</name>
    <dbReference type="NCBI Taxonomy" id="204669"/>
    <lineage>
        <taxon>Bacteria</taxon>
        <taxon>Pseudomonadati</taxon>
        <taxon>Acidobacteriota</taxon>
        <taxon>Terriglobia</taxon>
        <taxon>Terriglobales</taxon>
        <taxon>Candidatus Korobacteraceae</taxon>
        <taxon>Candidatus Korobacter</taxon>
    </lineage>
</organism>
<dbReference type="AlphaFoldDB" id="Q1ILT7"/>
<dbReference type="EnsemblBacteria" id="ABF42163">
    <property type="protein sequence ID" value="ABF42163"/>
    <property type="gene ID" value="Acid345_3162"/>
</dbReference>